<dbReference type="SUPFAM" id="SSF56935">
    <property type="entry name" value="Porins"/>
    <property type="match status" value="1"/>
</dbReference>
<keyword evidence="3" id="KW-0998">Cell outer membrane</keyword>
<feature type="chain" id="PRO_5016561165" evidence="4">
    <location>
        <begin position="22"/>
        <end position="827"/>
    </location>
</feature>
<dbReference type="InterPro" id="IPR037066">
    <property type="entry name" value="Plug_dom_sf"/>
</dbReference>
<evidence type="ECO:0000256" key="2">
    <source>
        <dbReference type="ARBA" id="ARBA00023136"/>
    </source>
</evidence>
<dbReference type="InterPro" id="IPR012910">
    <property type="entry name" value="Plug_dom"/>
</dbReference>
<dbReference type="InterPro" id="IPR041700">
    <property type="entry name" value="OMP_b-brl_3"/>
</dbReference>
<evidence type="ECO:0000256" key="3">
    <source>
        <dbReference type="ARBA" id="ARBA00023237"/>
    </source>
</evidence>
<dbReference type="Gene3D" id="2.60.40.1120">
    <property type="entry name" value="Carboxypeptidase-like, regulatory domain"/>
    <property type="match status" value="1"/>
</dbReference>
<dbReference type="PANTHER" id="PTHR40980:SF4">
    <property type="entry name" value="TONB-DEPENDENT RECEPTOR-LIKE BETA-BARREL DOMAIN-CONTAINING PROTEIN"/>
    <property type="match status" value="1"/>
</dbReference>
<evidence type="ECO:0000313" key="8">
    <source>
        <dbReference type="Proteomes" id="UP000251545"/>
    </source>
</evidence>
<comment type="subcellular location">
    <subcellularLocation>
        <location evidence="1">Cell outer membrane</location>
    </subcellularLocation>
</comment>
<keyword evidence="2" id="KW-0472">Membrane</keyword>
<dbReference type="AlphaFoldDB" id="A0A362X0K5"/>
<feature type="domain" description="TonB-dependent receptor plug" evidence="5">
    <location>
        <begin position="151"/>
        <end position="228"/>
    </location>
</feature>
<feature type="signal peptide" evidence="4">
    <location>
        <begin position="1"/>
        <end position="21"/>
    </location>
</feature>
<dbReference type="RefSeq" id="WP_105474455.1">
    <property type="nucleotide sequence ID" value="NZ_PVEO01000009.1"/>
</dbReference>
<dbReference type="PANTHER" id="PTHR40980">
    <property type="entry name" value="PLUG DOMAIN-CONTAINING PROTEIN"/>
    <property type="match status" value="1"/>
</dbReference>
<dbReference type="SUPFAM" id="SSF49464">
    <property type="entry name" value="Carboxypeptidase regulatory domain-like"/>
    <property type="match status" value="1"/>
</dbReference>
<evidence type="ECO:0000313" key="7">
    <source>
        <dbReference type="EMBL" id="PQV46592.1"/>
    </source>
</evidence>
<dbReference type="EMBL" id="PVEO01000009">
    <property type="protein sequence ID" value="PQV46592.1"/>
    <property type="molecule type" value="Genomic_DNA"/>
</dbReference>
<dbReference type="Pfam" id="PF13715">
    <property type="entry name" value="CarbopepD_reg_2"/>
    <property type="match status" value="1"/>
</dbReference>
<comment type="caution">
    <text evidence="7">The sequence shown here is derived from an EMBL/GenBank/DDBJ whole genome shotgun (WGS) entry which is preliminary data.</text>
</comment>
<sequence length="827" mass="93756">MKHFISLSILLFAFFSLSAYANTPEPNNAKKGTVFGKVLDAKLKQPLPYVNVIIKDTKGKTLTGGITLDDGSFKIEKIEEGSVTVSIQYIGYKTFNKTIVLKKGNYNVNIGNIYLEEEAESLEAVTVVAEVSTIQQKVDRKVITIGKDLTTAGATASDIMNNLPSVNVDQQTGNISLRGNENVRVMVDGKLSNVPVAQLLRQIPSTAIKSIELITNPSAKYNPEGMSGIINIKLHKNTKLGFNGNLNVGLTKEIFAKFNSSVDMNYRNGKLNFYGNYGNNIGKYDNFGYIDRLDDDSRQDFIFNNNNNSHLYKFGVDFYLNDKNTISAFTNQNTFSGKGFGDTFITFPGFNQSQLFQNISDNLSSQYNIAYKHIFNEDEDETLDVEFDFNDFKNDEVANFDFVNFSFPPNYVDNVNTQRDQTTVNADYVKPINEKTKLEVGIEARLFNSDIDYTSSGQTFDAQGNIIPTPSTDFTYSRDIYSAYATLGKTLEKWSYQIGARLEQVSENADATQFFANGTSEFIPFENDYFQVYPSVFISYKSTEKNTYQFSASRRVDRPGLQQVNPIREWSTPRVSSFGNPQLLPQFTNSVELNYTRKLKKGSITGGVFFRLIEDNINRFVRIDRTNIPAGNTILTYDNFDNTTAYGIELSSNYSPTKWWSLNGSFDLYSQEQQGVTETIETNDLANATEDDIIAQTVKVDNLVWNLRLFNNFKATKKLSFSLFAMYRGEEKGVQFIRKPMFMLNTGMRYSFLEEQRATFSFNYSDILNTMQFEFEGDTPFPSVGQFNWESNTWNIALSYRFGGGKYRALRRKQRDDNTKEGSGGFF</sequence>
<organism evidence="7 8">
    <name type="scientific">Jejuia pallidilutea</name>
    <dbReference type="NCBI Taxonomy" id="504487"/>
    <lineage>
        <taxon>Bacteria</taxon>
        <taxon>Pseudomonadati</taxon>
        <taxon>Bacteroidota</taxon>
        <taxon>Flavobacteriia</taxon>
        <taxon>Flavobacteriales</taxon>
        <taxon>Flavobacteriaceae</taxon>
        <taxon>Jejuia</taxon>
    </lineage>
</organism>
<name>A0A362X0K5_9FLAO</name>
<evidence type="ECO:0000256" key="1">
    <source>
        <dbReference type="ARBA" id="ARBA00004442"/>
    </source>
</evidence>
<dbReference type="GO" id="GO:0009279">
    <property type="term" value="C:cell outer membrane"/>
    <property type="evidence" value="ECO:0007669"/>
    <property type="project" value="UniProtKB-SubCell"/>
</dbReference>
<keyword evidence="7" id="KW-0675">Receptor</keyword>
<gene>
    <name evidence="7" type="ORF">CLV33_10990</name>
</gene>
<dbReference type="Gene3D" id="2.40.170.20">
    <property type="entry name" value="TonB-dependent receptor, beta-barrel domain"/>
    <property type="match status" value="1"/>
</dbReference>
<evidence type="ECO:0000256" key="4">
    <source>
        <dbReference type="SAM" id="SignalP"/>
    </source>
</evidence>
<dbReference type="Proteomes" id="UP000251545">
    <property type="component" value="Unassembled WGS sequence"/>
</dbReference>
<dbReference type="InterPro" id="IPR036942">
    <property type="entry name" value="Beta-barrel_TonB_sf"/>
</dbReference>
<dbReference type="Gene3D" id="2.170.130.10">
    <property type="entry name" value="TonB-dependent receptor, plug domain"/>
    <property type="match status" value="1"/>
</dbReference>
<evidence type="ECO:0000259" key="6">
    <source>
        <dbReference type="Pfam" id="PF14905"/>
    </source>
</evidence>
<dbReference type="Pfam" id="PF07715">
    <property type="entry name" value="Plug"/>
    <property type="match status" value="1"/>
</dbReference>
<reference evidence="7 8" key="1">
    <citation type="submission" date="2018-02" db="EMBL/GenBank/DDBJ databases">
        <title>Genomic Encyclopedia of Archaeal and Bacterial Type Strains, Phase II (KMG-II): from individual species to whole genera.</title>
        <authorList>
            <person name="Goeker M."/>
        </authorList>
    </citation>
    <scope>NUCLEOTIDE SEQUENCE [LARGE SCALE GENOMIC DNA]</scope>
    <source>
        <strain evidence="7 8">DSM 21165</strain>
    </source>
</reference>
<evidence type="ECO:0000259" key="5">
    <source>
        <dbReference type="Pfam" id="PF07715"/>
    </source>
</evidence>
<feature type="domain" description="Outer membrane protein beta-barrel" evidence="6">
    <location>
        <begin position="378"/>
        <end position="800"/>
    </location>
</feature>
<accession>A0A362X0K5</accession>
<dbReference type="InterPro" id="IPR008969">
    <property type="entry name" value="CarboxyPept-like_regulatory"/>
</dbReference>
<dbReference type="Pfam" id="PF14905">
    <property type="entry name" value="OMP_b-brl_3"/>
    <property type="match status" value="1"/>
</dbReference>
<proteinExistence type="predicted"/>
<protein>
    <submittedName>
        <fullName evidence="7">Outer membrane receptor protein involved in Fe transport</fullName>
    </submittedName>
</protein>
<keyword evidence="4" id="KW-0732">Signal</keyword>